<organism evidence="2 3">
    <name type="scientific">Favolaschia claudopus</name>
    <dbReference type="NCBI Taxonomy" id="2862362"/>
    <lineage>
        <taxon>Eukaryota</taxon>
        <taxon>Fungi</taxon>
        <taxon>Dikarya</taxon>
        <taxon>Basidiomycota</taxon>
        <taxon>Agaricomycotina</taxon>
        <taxon>Agaricomycetes</taxon>
        <taxon>Agaricomycetidae</taxon>
        <taxon>Agaricales</taxon>
        <taxon>Marasmiineae</taxon>
        <taxon>Mycenaceae</taxon>
        <taxon>Favolaschia</taxon>
    </lineage>
</organism>
<name>A0AAW0BIM1_9AGAR</name>
<evidence type="ECO:0000256" key="1">
    <source>
        <dbReference type="SAM" id="MobiDB-lite"/>
    </source>
</evidence>
<dbReference type="AlphaFoldDB" id="A0AAW0BIM1"/>
<dbReference type="EMBL" id="JAWWNJ010000033">
    <property type="protein sequence ID" value="KAK7025732.1"/>
    <property type="molecule type" value="Genomic_DNA"/>
</dbReference>
<sequence length="59" mass="6737">MLSTRPYNDEEAPTKPPFVSPSPSLSLVETILDATFVNRGRDQTSNDLREYQRLKILDL</sequence>
<accession>A0AAW0BIM1</accession>
<dbReference type="Proteomes" id="UP001362999">
    <property type="component" value="Unassembled WGS sequence"/>
</dbReference>
<proteinExistence type="predicted"/>
<keyword evidence="3" id="KW-1185">Reference proteome</keyword>
<protein>
    <submittedName>
        <fullName evidence="2">Uncharacterized protein</fullName>
    </submittedName>
</protein>
<gene>
    <name evidence="2" type="ORF">R3P38DRAFT_3193255</name>
</gene>
<evidence type="ECO:0000313" key="3">
    <source>
        <dbReference type="Proteomes" id="UP001362999"/>
    </source>
</evidence>
<feature type="region of interest" description="Disordered" evidence="1">
    <location>
        <begin position="1"/>
        <end position="23"/>
    </location>
</feature>
<evidence type="ECO:0000313" key="2">
    <source>
        <dbReference type="EMBL" id="KAK7025732.1"/>
    </source>
</evidence>
<comment type="caution">
    <text evidence="2">The sequence shown here is derived from an EMBL/GenBank/DDBJ whole genome shotgun (WGS) entry which is preliminary data.</text>
</comment>
<reference evidence="2 3" key="1">
    <citation type="journal article" date="2024" name="J Genomics">
        <title>Draft genome sequencing and assembly of Favolaschia claudopus CIRM-BRFM 2984 isolated from oak limbs.</title>
        <authorList>
            <person name="Navarro D."/>
            <person name="Drula E."/>
            <person name="Chaduli D."/>
            <person name="Cazenave R."/>
            <person name="Ahrendt S."/>
            <person name="Wang J."/>
            <person name="Lipzen A."/>
            <person name="Daum C."/>
            <person name="Barry K."/>
            <person name="Grigoriev I.V."/>
            <person name="Favel A."/>
            <person name="Rosso M.N."/>
            <person name="Martin F."/>
        </authorList>
    </citation>
    <scope>NUCLEOTIDE SEQUENCE [LARGE SCALE GENOMIC DNA]</scope>
    <source>
        <strain evidence="2 3">CIRM-BRFM 2984</strain>
    </source>
</reference>